<organism evidence="1 2">
    <name type="scientific">Gordonia phage Yvonnetastic</name>
    <dbReference type="NCBI Taxonomy" id="1821566"/>
    <lineage>
        <taxon>Viruses</taxon>
        <taxon>Duplodnaviria</taxon>
        <taxon>Heunggongvirae</taxon>
        <taxon>Uroviricota</taxon>
        <taxon>Caudoviricetes</taxon>
        <taxon>Yvonnevirus</taxon>
        <taxon>Yvonnevirus yvonnetastic</taxon>
        <taxon>Gordonia virus Yvonnetastic</taxon>
    </lineage>
</organism>
<gene>
    <name evidence="1" type="primary">125</name>
    <name evidence="1" type="ORF">SEA_YVONNETASTIC_125</name>
</gene>
<keyword evidence="2" id="KW-1185">Reference proteome</keyword>
<evidence type="ECO:0000313" key="2">
    <source>
        <dbReference type="Proteomes" id="UP000201371"/>
    </source>
</evidence>
<accession>A0A142K986</accession>
<dbReference type="KEGG" id="vg:29125087"/>
<proteinExistence type="predicted"/>
<evidence type="ECO:0000313" key="1">
    <source>
        <dbReference type="EMBL" id="AMS02669.1"/>
    </source>
</evidence>
<dbReference type="Proteomes" id="UP000201371">
    <property type="component" value="Segment"/>
</dbReference>
<name>A0A142K986_9CAUD</name>
<sequence length="143" mass="16104">MLKLLITGSRDYDNAVFMHSTLGWALEWLAEHYPAADPLWNKNSVLLIEGECPHGGADTLARDAWWKERRPVLGVPANWKALGKRAGPERNTFMVDMRPDLTLGFPLEGSRGTWDCLRKSSDAGIPTFYVWDETGEVVPYRAS</sequence>
<reference evidence="2" key="1">
    <citation type="submission" date="2016-03" db="EMBL/GenBank/DDBJ databases">
        <authorList>
            <person name="Ploux O."/>
        </authorList>
    </citation>
    <scope>NUCLEOTIDE SEQUENCE [LARGE SCALE GENOMIC DNA]</scope>
</reference>
<protein>
    <submittedName>
        <fullName evidence="1">DrpA-like ssDNA-binding protein</fullName>
    </submittedName>
</protein>
<dbReference type="OrthoDB" id="13008at10239"/>
<dbReference type="EMBL" id="KU963248">
    <property type="protein sequence ID" value="AMS02669.1"/>
    <property type="molecule type" value="Genomic_DNA"/>
</dbReference>
<dbReference type="GeneID" id="29125087"/>
<dbReference type="RefSeq" id="YP_009301179.1">
    <property type="nucleotide sequence ID" value="NC_031230.1"/>
</dbReference>